<sequence length="1593" mass="167442">MTSPEIIYQVLSQPVDASRAKQLQTVHEAIKANLAGQQAGLRVGLETLVVCAEAALKVGSLDMAQDCLERYFLEQRRYAVNMGPLEVRDQYLCRAHFARALLVSERSKGLKGRALIDGTLESISHVMAGLDVAAVNIRYQFLVYNASVHHWRVAAPLHRDGLRAHLLPSTDKMVQALDKIPGHEEWKVRCYTALALCQADAALVAGSQAATGGGGKAGGGGPSFEDAAKTLQRAYDTAGAAKLVQLQRDVARLQVHLTTLAYGSAAPGSKTTKVGGPAAAKPGAKGAKGAPPPAPVLDEEGALRLIQGVLTGRPDRAIAEQQLKEAVTKVDPNGPDGRVKGALLRPVSRAAWAAAVAGLPALAERWASRAAASSDSGPRTWSDLTRVLLALQALGPTGDTSLAPAVVAAHVKALEQLEDCLTTFTKLADVEGIHAAARLAWNAGLLLLQPQLRRHVKRAFNAAARALAVASSPLTRLRTALHLEAAKCDAAEEALIKAGQEVGKALALDYLPPPAEAIAVPWLQRPLDRWAVPLSRSLALRTSAEPANPEEEAVSLIERSKESRNPAIKMDLLARAREKLRDLPPQPPPAPTDPPGPYRWAAHAAARRRTSVWAELIRSAAASRMDEHVLAAAPYALAVEWSPAVDREMVLLQAQLSFLEAEAAISALKRQRSDMVPPAKPEPPPVDEEGVRMQAASPRQLRELVMMATVSAMRGAASVSEPWLNINAAVQLYNAALPAMQQHRYADLYRWLRPVAEALVVLKPADSDGPLAVALAEALGKAAEHRLLLAAAKAKAARAEGREDQEEDEEEEGTPPGDAGPHFNRRSPGYLPLPEARMAGAGIEPRSYSSLSQILASLSTVTAVAEGALERAGSASTQGLLEMYARLQQYRGVTSGLPAGAAAASEATSRVVAAIEALSSAARSGRPAASVASDAAAAIALLRALPGGAPLELWAKIARASAHAACWPAALESSAAALASLPGAGPDLDVLSLEAPSDVPEMTSAAWFWTAVALEVRGSALAALADPPSQGAAVALSVRREALLHAVQAARCAAFVNKADLCESACQVAWNASLPFTSKPLLRAALIRPLGVAVEALNRVGAADKAFQVRLNCLYVEALVGAKRWGEAVAACDAAGRAVKPRGLLRPLLGWKAACLAMLGRNVNAEMTKVKEHPPETQAYAWSVLAHHSAARYDQVAAHKSALAAVGDAGWLKAVALAGYAEWLLSSSDDKEAAEEVLLAAADALLEFDTGNLDNDGSDEENDAAKKSGNSGAGRGASFRRVFSRSFSRAASMDGGRLTEDGAGAGGAGGAGGGPIAPPDPNRVPEELGSTHLERLARIYVMACQAASTAADQYDYMLAAHHNFMRLLTQALHSAAHTRYVTEREAYHADIATAAAAGKEPPPERELPKPHAVLPDTLVGWGTWQLTSELFTALRADASRGSVTALSRELLPQPELTMSYLDLLASCLRARGLHCHVLGLLQLQRILARTVLQDEGMYAAASLGLISALDDLALSAEAGALEGELGNVSVIRPEEEAQAKEQAALADLVRCAAAKLETARPRSALAVGRLSFLAGGVRRAAAAATAAAAPLTQ</sequence>
<protein>
    <recommendedName>
        <fullName evidence="4">Flagellar associated protein</fullName>
    </recommendedName>
</protein>
<dbReference type="GO" id="GO:0035082">
    <property type="term" value="P:axoneme assembly"/>
    <property type="evidence" value="ECO:0007669"/>
    <property type="project" value="InterPro"/>
</dbReference>
<comment type="caution">
    <text evidence="2">The sequence shown here is derived from an EMBL/GenBank/DDBJ whole genome shotgun (WGS) entry which is preliminary data.</text>
</comment>
<name>A0A8J4B9A5_9CHLO</name>
<accession>A0A8J4B9A5</accession>
<dbReference type="InterPro" id="IPR039586">
    <property type="entry name" value="CFAP46"/>
</dbReference>
<feature type="region of interest" description="Disordered" evidence="1">
    <location>
        <begin position="798"/>
        <end position="831"/>
    </location>
</feature>
<feature type="region of interest" description="Disordered" evidence="1">
    <location>
        <begin position="1293"/>
        <end position="1327"/>
    </location>
</feature>
<proteinExistence type="predicted"/>
<evidence type="ECO:0000313" key="3">
    <source>
        <dbReference type="Proteomes" id="UP000747399"/>
    </source>
</evidence>
<feature type="compositionally biased region" description="Gly residues" evidence="1">
    <location>
        <begin position="1303"/>
        <end position="1315"/>
    </location>
</feature>
<feature type="region of interest" description="Disordered" evidence="1">
    <location>
        <begin position="670"/>
        <end position="692"/>
    </location>
</feature>
<dbReference type="InterPro" id="IPR057466">
    <property type="entry name" value="CFAP46_TPR"/>
</dbReference>
<feature type="non-terminal residue" evidence="2">
    <location>
        <position position="1"/>
    </location>
</feature>
<dbReference type="EMBL" id="BNCO01000026">
    <property type="protein sequence ID" value="GIL57035.1"/>
    <property type="molecule type" value="Genomic_DNA"/>
</dbReference>
<evidence type="ECO:0000313" key="2">
    <source>
        <dbReference type="EMBL" id="GIL57035.1"/>
    </source>
</evidence>
<dbReference type="PANTHER" id="PTHR15977:SF15">
    <property type="entry name" value="CILIA- AND FLAGELLA-ASSOCIATED PROTEIN 46"/>
    <property type="match status" value="1"/>
</dbReference>
<dbReference type="GO" id="GO:0060294">
    <property type="term" value="P:cilium movement involved in cell motility"/>
    <property type="evidence" value="ECO:0007669"/>
    <property type="project" value="InterPro"/>
</dbReference>
<gene>
    <name evidence="2" type="ORF">Vafri_12303</name>
</gene>
<organism evidence="2 3">
    <name type="scientific">Volvox africanus</name>
    <dbReference type="NCBI Taxonomy" id="51714"/>
    <lineage>
        <taxon>Eukaryota</taxon>
        <taxon>Viridiplantae</taxon>
        <taxon>Chlorophyta</taxon>
        <taxon>core chlorophytes</taxon>
        <taxon>Chlorophyceae</taxon>
        <taxon>CS clade</taxon>
        <taxon>Chlamydomonadales</taxon>
        <taxon>Volvocaceae</taxon>
        <taxon>Volvox</taxon>
    </lineage>
</organism>
<keyword evidence="3" id="KW-1185">Reference proteome</keyword>
<dbReference type="Proteomes" id="UP000747399">
    <property type="component" value="Unassembled WGS sequence"/>
</dbReference>
<feature type="region of interest" description="Disordered" evidence="1">
    <location>
        <begin position="1252"/>
        <end position="1276"/>
    </location>
</feature>
<feature type="region of interest" description="Disordered" evidence="1">
    <location>
        <begin position="266"/>
        <end position="293"/>
    </location>
</feature>
<reference evidence="2" key="1">
    <citation type="journal article" date="2021" name="Proc. Natl. Acad. Sci. U.S.A.">
        <title>Three genomes in the algal genus Volvox reveal the fate of a haploid sex-determining region after a transition to homothallism.</title>
        <authorList>
            <person name="Yamamoto K."/>
            <person name="Hamaji T."/>
            <person name="Kawai-Toyooka H."/>
            <person name="Matsuzaki R."/>
            <person name="Takahashi F."/>
            <person name="Nishimura Y."/>
            <person name="Kawachi M."/>
            <person name="Noguchi H."/>
            <person name="Minakuchi Y."/>
            <person name="Umen J.G."/>
            <person name="Toyoda A."/>
            <person name="Nozaki H."/>
        </authorList>
    </citation>
    <scope>NUCLEOTIDE SEQUENCE</scope>
    <source>
        <strain evidence="2">NIES-3780</strain>
    </source>
</reference>
<dbReference type="PANTHER" id="PTHR15977">
    <property type="entry name" value="CILIA- AND FLAGELLA-ASSOCIATED PROTEIN 46"/>
    <property type="match status" value="1"/>
</dbReference>
<evidence type="ECO:0000256" key="1">
    <source>
        <dbReference type="SAM" id="MobiDB-lite"/>
    </source>
</evidence>
<evidence type="ECO:0008006" key="4">
    <source>
        <dbReference type="Google" id="ProtNLM"/>
    </source>
</evidence>
<feature type="compositionally biased region" description="Acidic residues" evidence="1">
    <location>
        <begin position="803"/>
        <end position="813"/>
    </location>
</feature>
<feature type="compositionally biased region" description="Low complexity" evidence="1">
    <location>
        <begin position="275"/>
        <end position="289"/>
    </location>
</feature>
<dbReference type="Pfam" id="PF25439">
    <property type="entry name" value="TPR_CFAP46_N"/>
    <property type="match status" value="1"/>
</dbReference>